<keyword evidence="2" id="KW-1185">Reference proteome</keyword>
<dbReference type="Proteomes" id="UP000050969">
    <property type="component" value="Unassembled WGS sequence"/>
</dbReference>
<sequence>MTLTNEQLRELIATTSETVVSSEFTEDQVGARLAAWQKAVPEATFEDQLNYILAEQREYSEALLYQVLAQVLPLDE</sequence>
<proteinExistence type="predicted"/>
<organism evidence="1 2">
    <name type="scientific">Lacticaseibacillus saniviri JCM 17471 = DSM 24301</name>
    <dbReference type="NCBI Taxonomy" id="1293598"/>
    <lineage>
        <taxon>Bacteria</taxon>
        <taxon>Bacillati</taxon>
        <taxon>Bacillota</taxon>
        <taxon>Bacilli</taxon>
        <taxon>Lactobacillales</taxon>
        <taxon>Lactobacillaceae</taxon>
        <taxon>Lacticaseibacillus</taxon>
    </lineage>
</organism>
<name>A0A0R2N190_9LACO</name>
<dbReference type="STRING" id="1293598.IV56_GL001288"/>
<dbReference type="RefSeq" id="WP_054776386.1">
    <property type="nucleotide sequence ID" value="NZ_BBBX01000001.1"/>
</dbReference>
<evidence type="ECO:0000313" key="1">
    <source>
        <dbReference type="EMBL" id="KRO18160.1"/>
    </source>
</evidence>
<evidence type="ECO:0000313" key="2">
    <source>
        <dbReference type="Proteomes" id="UP000050969"/>
    </source>
</evidence>
<reference evidence="1 2" key="1">
    <citation type="journal article" date="2015" name="Genome Announc.">
        <title>Expanding the biotechnology potential of lactobacilli through comparative genomics of 213 strains and associated genera.</title>
        <authorList>
            <person name="Sun Z."/>
            <person name="Harris H.M."/>
            <person name="McCann A."/>
            <person name="Guo C."/>
            <person name="Argimon S."/>
            <person name="Zhang W."/>
            <person name="Yang X."/>
            <person name="Jeffery I.B."/>
            <person name="Cooney J.C."/>
            <person name="Kagawa T.F."/>
            <person name="Liu W."/>
            <person name="Song Y."/>
            <person name="Salvetti E."/>
            <person name="Wrobel A."/>
            <person name="Rasinkangas P."/>
            <person name="Parkhill J."/>
            <person name="Rea M.C."/>
            <person name="O'Sullivan O."/>
            <person name="Ritari J."/>
            <person name="Douillard F.P."/>
            <person name="Paul Ross R."/>
            <person name="Yang R."/>
            <person name="Briner A.E."/>
            <person name="Felis G.E."/>
            <person name="de Vos W.M."/>
            <person name="Barrangou R."/>
            <person name="Klaenhammer T.R."/>
            <person name="Caufield P.W."/>
            <person name="Cui Y."/>
            <person name="Zhang H."/>
            <person name="O'Toole P.W."/>
        </authorList>
    </citation>
    <scope>NUCLEOTIDE SEQUENCE [LARGE SCALE GENOMIC DNA]</scope>
    <source>
        <strain evidence="1 2">DSM 24301</strain>
    </source>
</reference>
<gene>
    <name evidence="1" type="ORF">IV56_GL001288</name>
</gene>
<dbReference type="EMBL" id="JQCE01000005">
    <property type="protein sequence ID" value="KRO18160.1"/>
    <property type="molecule type" value="Genomic_DNA"/>
</dbReference>
<accession>A0A0R2N190</accession>
<dbReference type="PATRIC" id="fig|1293598.4.peg.1352"/>
<dbReference type="AlphaFoldDB" id="A0A0R2N190"/>
<comment type="caution">
    <text evidence="1">The sequence shown here is derived from an EMBL/GenBank/DDBJ whole genome shotgun (WGS) entry which is preliminary data.</text>
</comment>
<protein>
    <submittedName>
        <fullName evidence="1">Uncharacterized protein</fullName>
    </submittedName>
</protein>